<proteinExistence type="predicted"/>
<sequence>MNVWQHMQPACSWPLGGQRLKLMEDEETRALPTVISVTHALTGRSAPCNIVLCLERKMKETAFSCCYLMGVVTSSPY</sequence>
<protein>
    <submittedName>
        <fullName evidence="1">Uncharacterized protein</fullName>
    </submittedName>
</protein>
<evidence type="ECO:0000313" key="2">
    <source>
        <dbReference type="Proteomes" id="UP001482620"/>
    </source>
</evidence>
<reference evidence="1 2" key="1">
    <citation type="submission" date="2021-06" db="EMBL/GenBank/DDBJ databases">
        <authorList>
            <person name="Palmer J.M."/>
        </authorList>
    </citation>
    <scope>NUCLEOTIDE SEQUENCE [LARGE SCALE GENOMIC DNA]</scope>
    <source>
        <strain evidence="2">if_2019</strain>
        <tissue evidence="1">Muscle</tissue>
    </source>
</reference>
<accession>A0ABV0VEA7</accession>
<comment type="caution">
    <text evidence="1">The sequence shown here is derived from an EMBL/GenBank/DDBJ whole genome shotgun (WGS) entry which is preliminary data.</text>
</comment>
<gene>
    <name evidence="1" type="ORF">ILYODFUR_015530</name>
</gene>
<name>A0ABV0VEA7_9TELE</name>
<keyword evidence="2" id="KW-1185">Reference proteome</keyword>
<dbReference type="Proteomes" id="UP001482620">
    <property type="component" value="Unassembled WGS sequence"/>
</dbReference>
<evidence type="ECO:0000313" key="1">
    <source>
        <dbReference type="EMBL" id="MEQ2255601.1"/>
    </source>
</evidence>
<organism evidence="1 2">
    <name type="scientific">Ilyodon furcidens</name>
    <name type="common">goldbreast splitfin</name>
    <dbReference type="NCBI Taxonomy" id="33524"/>
    <lineage>
        <taxon>Eukaryota</taxon>
        <taxon>Metazoa</taxon>
        <taxon>Chordata</taxon>
        <taxon>Craniata</taxon>
        <taxon>Vertebrata</taxon>
        <taxon>Euteleostomi</taxon>
        <taxon>Actinopterygii</taxon>
        <taxon>Neopterygii</taxon>
        <taxon>Teleostei</taxon>
        <taxon>Neoteleostei</taxon>
        <taxon>Acanthomorphata</taxon>
        <taxon>Ovalentaria</taxon>
        <taxon>Atherinomorphae</taxon>
        <taxon>Cyprinodontiformes</taxon>
        <taxon>Goodeidae</taxon>
        <taxon>Ilyodon</taxon>
    </lineage>
</organism>
<dbReference type="EMBL" id="JAHRIQ010105634">
    <property type="protein sequence ID" value="MEQ2255601.1"/>
    <property type="molecule type" value="Genomic_DNA"/>
</dbReference>